<keyword evidence="1" id="KW-0472">Membrane</keyword>
<dbReference type="AlphaFoldDB" id="A0A7W8ILU1"/>
<dbReference type="InterPro" id="IPR002656">
    <property type="entry name" value="Acyl_transf_3_dom"/>
</dbReference>
<dbReference type="PANTHER" id="PTHR23028:SF53">
    <property type="entry name" value="ACYL_TRANSF_3 DOMAIN-CONTAINING PROTEIN"/>
    <property type="match status" value="1"/>
</dbReference>
<accession>A0A7W8ILU1</accession>
<keyword evidence="1" id="KW-1133">Transmembrane helix</keyword>
<gene>
    <name evidence="3" type="ORF">HDF09_003410</name>
</gene>
<sequence length="114" mass="13004">MTRSNLQRLPGLDTLRAAAIVAVMSYHLKSSLPESMAVVAQFGWMGVDLFFVLSGYLIGMQLLKPYASGDRPSIRSFYRRRAYRILPAYLLVLWIYLVFPAWRESPVLPPYGSF</sequence>
<evidence type="ECO:0000256" key="1">
    <source>
        <dbReference type="SAM" id="Phobius"/>
    </source>
</evidence>
<dbReference type="InterPro" id="IPR050879">
    <property type="entry name" value="Acyltransferase_3"/>
</dbReference>
<dbReference type="Proteomes" id="UP000568106">
    <property type="component" value="Unassembled WGS sequence"/>
</dbReference>
<dbReference type="Pfam" id="PF01757">
    <property type="entry name" value="Acyl_transf_3"/>
    <property type="match status" value="1"/>
</dbReference>
<dbReference type="GO" id="GO:0016747">
    <property type="term" value="F:acyltransferase activity, transferring groups other than amino-acyl groups"/>
    <property type="evidence" value="ECO:0007669"/>
    <property type="project" value="InterPro"/>
</dbReference>
<dbReference type="PANTHER" id="PTHR23028">
    <property type="entry name" value="ACETYLTRANSFERASE"/>
    <property type="match status" value="1"/>
</dbReference>
<feature type="domain" description="Acyltransferase 3" evidence="2">
    <location>
        <begin position="10"/>
        <end position="101"/>
    </location>
</feature>
<protein>
    <submittedName>
        <fullName evidence="3">Peptidoglycan/LPS O-acetylase OafA/YrhL</fullName>
    </submittedName>
</protein>
<reference evidence="3" key="1">
    <citation type="submission" date="2020-08" db="EMBL/GenBank/DDBJ databases">
        <title>Genomic Encyclopedia of Type Strains, Phase IV (KMG-V): Genome sequencing to study the core and pangenomes of soil and plant-associated prokaryotes.</title>
        <authorList>
            <person name="Whitman W."/>
        </authorList>
    </citation>
    <scope>NUCLEOTIDE SEQUENCE [LARGE SCALE GENOMIC DNA]</scope>
    <source>
        <strain evidence="3">M8UP27</strain>
    </source>
</reference>
<dbReference type="EMBL" id="JACHDY010000005">
    <property type="protein sequence ID" value="MBB5318711.1"/>
    <property type="molecule type" value="Genomic_DNA"/>
</dbReference>
<comment type="caution">
    <text evidence="3">The sequence shown here is derived from an EMBL/GenBank/DDBJ whole genome shotgun (WGS) entry which is preliminary data.</text>
</comment>
<feature type="transmembrane region" description="Helical" evidence="1">
    <location>
        <begin position="83"/>
        <end position="102"/>
    </location>
</feature>
<feature type="transmembrane region" description="Helical" evidence="1">
    <location>
        <begin position="41"/>
        <end position="63"/>
    </location>
</feature>
<keyword evidence="4" id="KW-1185">Reference proteome</keyword>
<evidence type="ECO:0000313" key="4">
    <source>
        <dbReference type="Proteomes" id="UP000568106"/>
    </source>
</evidence>
<dbReference type="GO" id="GO:0009103">
    <property type="term" value="P:lipopolysaccharide biosynthetic process"/>
    <property type="evidence" value="ECO:0007669"/>
    <property type="project" value="TreeGrafter"/>
</dbReference>
<evidence type="ECO:0000313" key="3">
    <source>
        <dbReference type="EMBL" id="MBB5318711.1"/>
    </source>
</evidence>
<keyword evidence="1" id="KW-0812">Transmembrane</keyword>
<evidence type="ECO:0000259" key="2">
    <source>
        <dbReference type="Pfam" id="PF01757"/>
    </source>
</evidence>
<organism evidence="3 4">
    <name type="scientific">Tunturiibacter empetritectus</name>
    <dbReference type="NCBI Taxonomy" id="3069691"/>
    <lineage>
        <taxon>Bacteria</taxon>
        <taxon>Pseudomonadati</taxon>
        <taxon>Acidobacteriota</taxon>
        <taxon>Terriglobia</taxon>
        <taxon>Terriglobales</taxon>
        <taxon>Acidobacteriaceae</taxon>
        <taxon>Tunturiibacter</taxon>
    </lineage>
</organism>
<dbReference type="GO" id="GO:0016020">
    <property type="term" value="C:membrane"/>
    <property type="evidence" value="ECO:0007669"/>
    <property type="project" value="TreeGrafter"/>
</dbReference>
<name>A0A7W8ILU1_9BACT</name>
<proteinExistence type="predicted"/>